<dbReference type="AlphaFoldDB" id="A0A507D2W0"/>
<proteinExistence type="predicted"/>
<sequence>MAVFDDAGILGVVELEERLCVIMKRSSSTVRELVCPPRFAEASAELLAQVVDIISFWCEAFIRIMKFHAFGGWILLWK</sequence>
<organism evidence="1 2">
    <name type="scientific">Synchytrium endobioticum</name>
    <dbReference type="NCBI Taxonomy" id="286115"/>
    <lineage>
        <taxon>Eukaryota</taxon>
        <taxon>Fungi</taxon>
        <taxon>Fungi incertae sedis</taxon>
        <taxon>Chytridiomycota</taxon>
        <taxon>Chytridiomycota incertae sedis</taxon>
        <taxon>Chytridiomycetes</taxon>
        <taxon>Synchytriales</taxon>
        <taxon>Synchytriaceae</taxon>
        <taxon>Synchytrium</taxon>
    </lineage>
</organism>
<accession>A0A507D2W0</accession>
<dbReference type="Proteomes" id="UP000320475">
    <property type="component" value="Unassembled WGS sequence"/>
</dbReference>
<dbReference type="EMBL" id="QEAM01000128">
    <property type="protein sequence ID" value="TPX45806.1"/>
    <property type="molecule type" value="Genomic_DNA"/>
</dbReference>
<protein>
    <submittedName>
        <fullName evidence="1">Uncharacterized protein</fullName>
    </submittedName>
</protein>
<evidence type="ECO:0000313" key="1">
    <source>
        <dbReference type="EMBL" id="TPX45806.1"/>
    </source>
</evidence>
<name>A0A507D2W0_9FUNG</name>
<gene>
    <name evidence="1" type="ORF">SeLEV6574_g03642</name>
</gene>
<comment type="caution">
    <text evidence="1">The sequence shown here is derived from an EMBL/GenBank/DDBJ whole genome shotgun (WGS) entry which is preliminary data.</text>
</comment>
<reference evidence="1 2" key="1">
    <citation type="journal article" date="2019" name="Sci. Rep.">
        <title>Comparative genomics of chytrid fungi reveal insights into the obligate biotrophic and pathogenic lifestyle of Synchytrium endobioticum.</title>
        <authorList>
            <person name="van de Vossenberg B.T.L.H."/>
            <person name="Warris S."/>
            <person name="Nguyen H.D.T."/>
            <person name="van Gent-Pelzer M.P.E."/>
            <person name="Joly D.L."/>
            <person name="van de Geest H.C."/>
            <person name="Bonants P.J.M."/>
            <person name="Smith D.S."/>
            <person name="Levesque C.A."/>
            <person name="van der Lee T.A.J."/>
        </authorList>
    </citation>
    <scope>NUCLEOTIDE SEQUENCE [LARGE SCALE GENOMIC DNA]</scope>
    <source>
        <strain evidence="1 2">LEV6574</strain>
    </source>
</reference>
<evidence type="ECO:0000313" key="2">
    <source>
        <dbReference type="Proteomes" id="UP000320475"/>
    </source>
</evidence>